<evidence type="ECO:0000256" key="1">
    <source>
        <dbReference type="ARBA" id="ARBA00023235"/>
    </source>
</evidence>
<comment type="similarity">
    <text evidence="2">Belongs to the ribose 5-phosphate isomerase family.</text>
</comment>
<dbReference type="HAMAP" id="MF_00170">
    <property type="entry name" value="Rib_5P_isom_A"/>
    <property type="match status" value="1"/>
</dbReference>
<dbReference type="NCBIfam" id="NF001924">
    <property type="entry name" value="PRK00702.1"/>
    <property type="match status" value="1"/>
</dbReference>
<dbReference type="Gene3D" id="3.30.70.260">
    <property type="match status" value="1"/>
</dbReference>
<dbReference type="SUPFAM" id="SSF100950">
    <property type="entry name" value="NagB/RpiA/CoA transferase-like"/>
    <property type="match status" value="1"/>
</dbReference>
<dbReference type="Gene3D" id="3.40.50.1360">
    <property type="match status" value="1"/>
</dbReference>
<keyword evidence="1 2" id="KW-0413">Isomerase</keyword>
<comment type="function">
    <text evidence="2">Catalyzes the reversible conversion of ribose-5-phosphate to ribulose 5-phosphate.</text>
</comment>
<feature type="binding site" evidence="2">
    <location>
        <begin position="80"/>
        <end position="83"/>
    </location>
    <ligand>
        <name>substrate</name>
    </ligand>
</feature>
<dbReference type="Proteomes" id="UP000626697">
    <property type="component" value="Unassembled WGS sequence"/>
</dbReference>
<dbReference type="GO" id="GO:0004751">
    <property type="term" value="F:ribose-5-phosphate isomerase activity"/>
    <property type="evidence" value="ECO:0007669"/>
    <property type="project" value="UniProtKB-EC"/>
</dbReference>
<name>A0ABR6CKA5_9BACI</name>
<dbReference type="SUPFAM" id="SSF75445">
    <property type="entry name" value="D-ribose-5-phosphate isomerase (RpiA), lid domain"/>
    <property type="match status" value="1"/>
</dbReference>
<feature type="active site" description="Proton acceptor" evidence="2">
    <location>
        <position position="102"/>
    </location>
</feature>
<sequence length="223" mass="24116">MIEKKIVGEKAVEFIKDGMTVGLGTGSTVYYTIMKLGQLMKEGLSIKGVPTSIQTEQLANECGIPLVTFKEINHIDVTIDGADEVDPQLSLIKGGGGALLREKIIARAAKSFIVVADPAKMVDYLGAFPLPIEVVPFGVEMTNKQIRLLGAETKIRSANNGPYKSDNGNYIIDAKFPNILDPVTLEQKLNMIPGVVENGLFNQMADAVITLNADKQIVVKNRS</sequence>
<feature type="binding site" evidence="2">
    <location>
        <begin position="93"/>
        <end position="96"/>
    </location>
    <ligand>
        <name>substrate</name>
    </ligand>
</feature>
<proteinExistence type="inferred from homology"/>
<feature type="binding site" evidence="2">
    <location>
        <begin position="25"/>
        <end position="28"/>
    </location>
    <ligand>
        <name>substrate</name>
    </ligand>
</feature>
<gene>
    <name evidence="2" type="primary">rpiA</name>
    <name evidence="3" type="ORF">HNP81_000733</name>
</gene>
<dbReference type="EMBL" id="JACJHX010000002">
    <property type="protein sequence ID" value="MBA9025450.1"/>
    <property type="molecule type" value="Genomic_DNA"/>
</dbReference>
<dbReference type="NCBIfam" id="TIGR00021">
    <property type="entry name" value="rpiA"/>
    <property type="match status" value="1"/>
</dbReference>
<comment type="catalytic activity">
    <reaction evidence="2">
        <text>aldehydo-D-ribose 5-phosphate = D-ribulose 5-phosphate</text>
        <dbReference type="Rhea" id="RHEA:14657"/>
        <dbReference type="ChEBI" id="CHEBI:58121"/>
        <dbReference type="ChEBI" id="CHEBI:58273"/>
        <dbReference type="EC" id="5.3.1.6"/>
    </reaction>
</comment>
<evidence type="ECO:0000313" key="4">
    <source>
        <dbReference type="Proteomes" id="UP000626697"/>
    </source>
</evidence>
<organism evidence="3 4">
    <name type="scientific">Peribacillus huizhouensis</name>
    <dbReference type="NCBI Taxonomy" id="1501239"/>
    <lineage>
        <taxon>Bacteria</taxon>
        <taxon>Bacillati</taxon>
        <taxon>Bacillota</taxon>
        <taxon>Bacilli</taxon>
        <taxon>Bacillales</taxon>
        <taxon>Bacillaceae</taxon>
        <taxon>Peribacillus</taxon>
    </lineage>
</organism>
<feature type="binding site" evidence="2">
    <location>
        <position position="120"/>
    </location>
    <ligand>
        <name>substrate</name>
    </ligand>
</feature>
<protein>
    <recommendedName>
        <fullName evidence="2">Ribose-5-phosphate isomerase A</fullName>
        <ecNumber evidence="2">5.3.1.6</ecNumber>
    </recommendedName>
    <alternativeName>
        <fullName evidence="2">Phosphoriboisomerase A</fullName>
        <shortName evidence="2">PRI</shortName>
    </alternativeName>
</protein>
<reference evidence="3 4" key="1">
    <citation type="submission" date="2020-08" db="EMBL/GenBank/DDBJ databases">
        <title>Genomic Encyclopedia of Type Strains, Phase IV (KMG-IV): sequencing the most valuable type-strain genomes for metagenomic binning, comparative biology and taxonomic classification.</title>
        <authorList>
            <person name="Goeker M."/>
        </authorList>
    </citation>
    <scope>NUCLEOTIDE SEQUENCE [LARGE SCALE GENOMIC DNA]</scope>
    <source>
        <strain evidence="3 4">DSM 105481</strain>
    </source>
</reference>
<dbReference type="PANTHER" id="PTHR11934">
    <property type="entry name" value="RIBOSE-5-PHOSPHATE ISOMERASE"/>
    <property type="match status" value="1"/>
</dbReference>
<dbReference type="InterPro" id="IPR037171">
    <property type="entry name" value="NagB/RpiA_transferase-like"/>
</dbReference>
<dbReference type="InterPro" id="IPR020672">
    <property type="entry name" value="Ribose5P_isomerase_typA_subgr"/>
</dbReference>
<comment type="pathway">
    <text evidence="2">Carbohydrate degradation; pentose phosphate pathway; D-ribose 5-phosphate from D-ribulose 5-phosphate (non-oxidative stage): step 1/1.</text>
</comment>
<dbReference type="InterPro" id="IPR004788">
    <property type="entry name" value="Ribose5P_isomerase_type_A"/>
</dbReference>
<comment type="subunit">
    <text evidence="2">Homodimer.</text>
</comment>
<evidence type="ECO:0000256" key="2">
    <source>
        <dbReference type="HAMAP-Rule" id="MF_00170"/>
    </source>
</evidence>
<dbReference type="RefSeq" id="WP_182501581.1">
    <property type="nucleotide sequence ID" value="NZ_JACJHX010000002.1"/>
</dbReference>
<dbReference type="PANTHER" id="PTHR11934:SF0">
    <property type="entry name" value="RIBOSE-5-PHOSPHATE ISOMERASE"/>
    <property type="match status" value="1"/>
</dbReference>
<keyword evidence="4" id="KW-1185">Reference proteome</keyword>
<dbReference type="EC" id="5.3.1.6" evidence="2"/>
<comment type="caution">
    <text evidence="3">The sequence shown here is derived from an EMBL/GenBank/DDBJ whole genome shotgun (WGS) entry which is preliminary data.</text>
</comment>
<evidence type="ECO:0000313" key="3">
    <source>
        <dbReference type="EMBL" id="MBA9025450.1"/>
    </source>
</evidence>
<dbReference type="CDD" id="cd01398">
    <property type="entry name" value="RPI_A"/>
    <property type="match status" value="1"/>
</dbReference>
<accession>A0ABR6CKA5</accession>
<dbReference type="Pfam" id="PF06026">
    <property type="entry name" value="Rib_5-P_isom_A"/>
    <property type="match status" value="1"/>
</dbReference>